<keyword evidence="10" id="KW-0812">Transmembrane</keyword>
<sequence>MALKTDGQSLKLKLLERFKGKRWSALKERLSLVDAVFFTLRVITILGGLAWLILAPLSADETKALLWALGAFSLYSLILYLLIWLRPWRIRQIYLLSLVLDLIFVFYLVSFQRRFDNSFFLGYYLLTALHTFYFGLRFGLVVASVAAVLYLINVGEYPGHIHWTDLALRISFLYLIAIPLGLLSEKLRRDKEEIEKLNRQLADSLENLKKMQKKLIEAEKLSALGRLTADIAHEIRNPLAALGGMARRLDKRIPEGSREKEYVKVILSEAARLESILRDILILSAQGRFELKRGDINQPVREGVEFFCDICSQQKIKIVEDYATNLPRVYFDHDSVKQAVGNLITNAIEALMPQGGTVTVRTGTEFSNEITWVTVSVSDTGPGIPEEKLELIFEPFYSTKKIGVGTGLGLSIVRKIMEEHRGFVRVKSRVGEGSTFTLYFPYQSEEEDQKTPCWEYMKCGIEKDPSRRCPAYPYFGRICWAIAGTLCEGRIMGTYAQKIHECHHCPFYQFCHGEEGPSE</sequence>
<dbReference type="CDD" id="cd00075">
    <property type="entry name" value="HATPase"/>
    <property type="match status" value="1"/>
</dbReference>
<keyword evidence="7" id="KW-0067">ATP-binding</keyword>
<name>A0A7V5U2E0_9BACT</name>
<dbReference type="AlphaFoldDB" id="A0A7V5U2E0"/>
<dbReference type="NCBIfam" id="NF045718">
    <property type="entry name" value="two_CW_domain"/>
    <property type="match status" value="1"/>
</dbReference>
<dbReference type="PROSITE" id="PS50109">
    <property type="entry name" value="HIS_KIN"/>
    <property type="match status" value="1"/>
</dbReference>
<evidence type="ECO:0000256" key="10">
    <source>
        <dbReference type="SAM" id="Phobius"/>
    </source>
</evidence>
<keyword evidence="3" id="KW-0597">Phosphoprotein</keyword>
<dbReference type="PANTHER" id="PTHR43065">
    <property type="entry name" value="SENSOR HISTIDINE KINASE"/>
    <property type="match status" value="1"/>
</dbReference>
<dbReference type="InterPro" id="IPR005467">
    <property type="entry name" value="His_kinase_dom"/>
</dbReference>
<dbReference type="SMART" id="SM00387">
    <property type="entry name" value="HATPase_c"/>
    <property type="match status" value="1"/>
</dbReference>
<dbReference type="Pfam" id="PF00512">
    <property type="entry name" value="HisKA"/>
    <property type="match status" value="1"/>
</dbReference>
<evidence type="ECO:0000313" key="12">
    <source>
        <dbReference type="EMBL" id="HHI96956.1"/>
    </source>
</evidence>
<evidence type="ECO:0000256" key="8">
    <source>
        <dbReference type="ARBA" id="ARBA00023012"/>
    </source>
</evidence>
<evidence type="ECO:0000256" key="5">
    <source>
        <dbReference type="ARBA" id="ARBA00022741"/>
    </source>
</evidence>
<feature type="transmembrane region" description="Helical" evidence="10">
    <location>
        <begin position="92"/>
        <end position="111"/>
    </location>
</feature>
<dbReference type="EC" id="2.7.13.3" evidence="2"/>
<dbReference type="Proteomes" id="UP000886101">
    <property type="component" value="Unassembled WGS sequence"/>
</dbReference>
<feature type="transmembrane region" description="Helical" evidence="10">
    <location>
        <begin position="131"/>
        <end position="154"/>
    </location>
</feature>
<evidence type="ECO:0000259" key="11">
    <source>
        <dbReference type="PROSITE" id="PS50109"/>
    </source>
</evidence>
<comment type="caution">
    <text evidence="12">The sequence shown here is derived from an EMBL/GenBank/DDBJ whole genome shotgun (WGS) entry which is preliminary data.</text>
</comment>
<proteinExistence type="predicted"/>
<dbReference type="InterPro" id="IPR003594">
    <property type="entry name" value="HATPase_dom"/>
</dbReference>
<dbReference type="InterPro" id="IPR004358">
    <property type="entry name" value="Sig_transdc_His_kin-like_C"/>
</dbReference>
<dbReference type="PRINTS" id="PR00344">
    <property type="entry name" value="BCTRLSENSOR"/>
</dbReference>
<evidence type="ECO:0000256" key="2">
    <source>
        <dbReference type="ARBA" id="ARBA00012438"/>
    </source>
</evidence>
<keyword evidence="10" id="KW-0472">Membrane</keyword>
<keyword evidence="4" id="KW-0808">Transferase</keyword>
<protein>
    <recommendedName>
        <fullName evidence="2">histidine kinase</fullName>
        <ecNumber evidence="2">2.7.13.3</ecNumber>
    </recommendedName>
</protein>
<evidence type="ECO:0000256" key="9">
    <source>
        <dbReference type="SAM" id="Coils"/>
    </source>
</evidence>
<dbReference type="Gene3D" id="1.10.287.130">
    <property type="match status" value="1"/>
</dbReference>
<dbReference type="SMART" id="SM00388">
    <property type="entry name" value="HisKA"/>
    <property type="match status" value="1"/>
</dbReference>
<feature type="transmembrane region" description="Helical" evidence="10">
    <location>
        <begin position="65"/>
        <end position="85"/>
    </location>
</feature>
<evidence type="ECO:0000256" key="7">
    <source>
        <dbReference type="ARBA" id="ARBA00022840"/>
    </source>
</evidence>
<feature type="transmembrane region" description="Helical" evidence="10">
    <location>
        <begin position="166"/>
        <end position="184"/>
    </location>
</feature>
<accession>A0A7V5U2E0</accession>
<dbReference type="GO" id="GO:0000155">
    <property type="term" value="F:phosphorelay sensor kinase activity"/>
    <property type="evidence" value="ECO:0007669"/>
    <property type="project" value="InterPro"/>
</dbReference>
<evidence type="ECO:0000256" key="4">
    <source>
        <dbReference type="ARBA" id="ARBA00022679"/>
    </source>
</evidence>
<dbReference type="PANTHER" id="PTHR43065:SF10">
    <property type="entry name" value="PEROXIDE STRESS-ACTIVATED HISTIDINE KINASE MAK3"/>
    <property type="match status" value="1"/>
</dbReference>
<dbReference type="EMBL" id="DROK01000112">
    <property type="protein sequence ID" value="HHI96956.1"/>
    <property type="molecule type" value="Genomic_DNA"/>
</dbReference>
<dbReference type="Pfam" id="PF02518">
    <property type="entry name" value="HATPase_c"/>
    <property type="match status" value="1"/>
</dbReference>
<dbReference type="Gene3D" id="3.30.565.10">
    <property type="entry name" value="Histidine kinase-like ATPase, C-terminal domain"/>
    <property type="match status" value="1"/>
</dbReference>
<comment type="catalytic activity">
    <reaction evidence="1">
        <text>ATP + protein L-histidine = ADP + protein N-phospho-L-histidine.</text>
        <dbReference type="EC" id="2.7.13.3"/>
    </reaction>
</comment>
<feature type="domain" description="Histidine kinase" evidence="11">
    <location>
        <begin position="230"/>
        <end position="444"/>
    </location>
</feature>
<keyword evidence="8" id="KW-0902">Two-component regulatory system</keyword>
<feature type="transmembrane region" description="Helical" evidence="10">
    <location>
        <begin position="30"/>
        <end position="53"/>
    </location>
</feature>
<keyword evidence="5" id="KW-0547">Nucleotide-binding</keyword>
<dbReference type="InterPro" id="IPR036097">
    <property type="entry name" value="HisK_dim/P_sf"/>
</dbReference>
<dbReference type="GO" id="GO:0005524">
    <property type="term" value="F:ATP binding"/>
    <property type="evidence" value="ECO:0007669"/>
    <property type="project" value="UniProtKB-KW"/>
</dbReference>
<dbReference type="InterPro" id="IPR054687">
    <property type="entry name" value="Two-CW_dom"/>
</dbReference>
<dbReference type="SUPFAM" id="SSF55874">
    <property type="entry name" value="ATPase domain of HSP90 chaperone/DNA topoisomerase II/histidine kinase"/>
    <property type="match status" value="1"/>
</dbReference>
<reference evidence="12" key="1">
    <citation type="journal article" date="2020" name="mSystems">
        <title>Genome- and Community-Level Interaction Insights into Carbon Utilization and Element Cycling Functions of Hydrothermarchaeota in Hydrothermal Sediment.</title>
        <authorList>
            <person name="Zhou Z."/>
            <person name="Liu Y."/>
            <person name="Xu W."/>
            <person name="Pan J."/>
            <person name="Luo Z.H."/>
            <person name="Li M."/>
        </authorList>
    </citation>
    <scope>NUCLEOTIDE SEQUENCE [LARGE SCALE GENOMIC DNA]</scope>
    <source>
        <strain evidence="12">HyVt-533</strain>
    </source>
</reference>
<keyword evidence="9" id="KW-0175">Coiled coil</keyword>
<dbReference type="InterPro" id="IPR036890">
    <property type="entry name" value="HATPase_C_sf"/>
</dbReference>
<dbReference type="SUPFAM" id="SSF47384">
    <property type="entry name" value="Homodimeric domain of signal transducing histidine kinase"/>
    <property type="match status" value="1"/>
</dbReference>
<evidence type="ECO:0000256" key="1">
    <source>
        <dbReference type="ARBA" id="ARBA00000085"/>
    </source>
</evidence>
<organism evidence="12">
    <name type="scientific">Thermodesulfatator atlanticus</name>
    <dbReference type="NCBI Taxonomy" id="501497"/>
    <lineage>
        <taxon>Bacteria</taxon>
        <taxon>Pseudomonadati</taxon>
        <taxon>Thermodesulfobacteriota</taxon>
        <taxon>Thermodesulfobacteria</taxon>
        <taxon>Thermodesulfobacteriales</taxon>
        <taxon>Thermodesulfatatoraceae</taxon>
        <taxon>Thermodesulfatator</taxon>
    </lineage>
</organism>
<feature type="coiled-coil region" evidence="9">
    <location>
        <begin position="180"/>
        <end position="221"/>
    </location>
</feature>
<keyword evidence="10" id="KW-1133">Transmembrane helix</keyword>
<dbReference type="InterPro" id="IPR003661">
    <property type="entry name" value="HisK_dim/P_dom"/>
</dbReference>
<dbReference type="CDD" id="cd00082">
    <property type="entry name" value="HisKA"/>
    <property type="match status" value="1"/>
</dbReference>
<evidence type="ECO:0000256" key="6">
    <source>
        <dbReference type="ARBA" id="ARBA00022777"/>
    </source>
</evidence>
<evidence type="ECO:0000256" key="3">
    <source>
        <dbReference type="ARBA" id="ARBA00022553"/>
    </source>
</evidence>
<gene>
    <name evidence="12" type="ORF">ENJ96_03815</name>
</gene>
<keyword evidence="6 12" id="KW-0418">Kinase</keyword>